<evidence type="ECO:0000256" key="1">
    <source>
        <dbReference type="SAM" id="MobiDB-lite"/>
    </source>
</evidence>
<organism evidence="2 3">
    <name type="scientific">Rhipicephalus sanguineus</name>
    <name type="common">Brown dog tick</name>
    <name type="synonym">Ixodes sanguineus</name>
    <dbReference type="NCBI Taxonomy" id="34632"/>
    <lineage>
        <taxon>Eukaryota</taxon>
        <taxon>Metazoa</taxon>
        <taxon>Ecdysozoa</taxon>
        <taxon>Arthropoda</taxon>
        <taxon>Chelicerata</taxon>
        <taxon>Arachnida</taxon>
        <taxon>Acari</taxon>
        <taxon>Parasitiformes</taxon>
        <taxon>Ixodida</taxon>
        <taxon>Ixodoidea</taxon>
        <taxon>Ixodidae</taxon>
        <taxon>Rhipicephalinae</taxon>
        <taxon>Rhipicephalus</taxon>
        <taxon>Rhipicephalus</taxon>
    </lineage>
</organism>
<proteinExistence type="predicted"/>
<accession>A0A9D4TA63</accession>
<name>A0A9D4TA63_RHISA</name>
<comment type="caution">
    <text evidence="2">The sequence shown here is derived from an EMBL/GenBank/DDBJ whole genome shotgun (WGS) entry which is preliminary data.</text>
</comment>
<gene>
    <name evidence="2" type="ORF">HPB52_013781</name>
</gene>
<feature type="compositionally biased region" description="Polar residues" evidence="1">
    <location>
        <begin position="117"/>
        <end position="129"/>
    </location>
</feature>
<reference evidence="2" key="2">
    <citation type="submission" date="2021-09" db="EMBL/GenBank/DDBJ databases">
        <authorList>
            <person name="Jia N."/>
            <person name="Wang J."/>
            <person name="Shi W."/>
            <person name="Du L."/>
            <person name="Sun Y."/>
            <person name="Zhan W."/>
            <person name="Jiang J."/>
            <person name="Wang Q."/>
            <person name="Zhang B."/>
            <person name="Ji P."/>
            <person name="Sakyi L.B."/>
            <person name="Cui X."/>
            <person name="Yuan T."/>
            <person name="Jiang B."/>
            <person name="Yang W."/>
            <person name="Lam T.T.-Y."/>
            <person name="Chang Q."/>
            <person name="Ding S."/>
            <person name="Wang X."/>
            <person name="Zhu J."/>
            <person name="Ruan X."/>
            <person name="Zhao L."/>
            <person name="Wei J."/>
            <person name="Que T."/>
            <person name="Du C."/>
            <person name="Cheng J."/>
            <person name="Dai P."/>
            <person name="Han X."/>
            <person name="Huang E."/>
            <person name="Gao Y."/>
            <person name="Liu J."/>
            <person name="Shao H."/>
            <person name="Ye R."/>
            <person name="Li L."/>
            <person name="Wei W."/>
            <person name="Wang X."/>
            <person name="Wang C."/>
            <person name="Huo Q."/>
            <person name="Li W."/>
            <person name="Guo W."/>
            <person name="Chen H."/>
            <person name="Chen S."/>
            <person name="Zhou L."/>
            <person name="Zhou L."/>
            <person name="Ni X."/>
            <person name="Tian J."/>
            <person name="Zhou Y."/>
            <person name="Sheng Y."/>
            <person name="Liu T."/>
            <person name="Pan Y."/>
            <person name="Xia L."/>
            <person name="Li J."/>
            <person name="Zhao F."/>
            <person name="Cao W."/>
        </authorList>
    </citation>
    <scope>NUCLEOTIDE SEQUENCE</scope>
    <source>
        <strain evidence="2">Rsan-2018</strain>
        <tissue evidence="2">Larvae</tissue>
    </source>
</reference>
<sequence>MGRDVPSGTGIKRKFDDTAAARSGESPSYKTPSSMFFVANSLDTSDDVSYVSSALAIEDGLSDNRSSVNMQWKKAGGRVSGAGHRGMFQRAARDLLLDTGAKDTACHCNAVHQTRTFQETRHQPMSLSRGTGRPYIRSAKKPSTGPLEVGMSTNLEVVEGGAADAADSLGDLARHQRICLLCTLPCLLAEAGYPKQQHLEATCAYHELGAPSQFKGYDIIMSMLLDHMNANKGYGSVRDAAFDLSE</sequence>
<evidence type="ECO:0000313" key="2">
    <source>
        <dbReference type="EMBL" id="KAH7983701.1"/>
    </source>
</evidence>
<protein>
    <submittedName>
        <fullName evidence="2">Uncharacterized protein</fullName>
    </submittedName>
</protein>
<feature type="region of interest" description="Disordered" evidence="1">
    <location>
        <begin position="1"/>
        <end position="30"/>
    </location>
</feature>
<dbReference type="Proteomes" id="UP000821837">
    <property type="component" value="Chromosome 1"/>
</dbReference>
<feature type="region of interest" description="Disordered" evidence="1">
    <location>
        <begin position="117"/>
        <end position="148"/>
    </location>
</feature>
<dbReference type="EMBL" id="JABSTV010001245">
    <property type="protein sequence ID" value="KAH7983701.1"/>
    <property type="molecule type" value="Genomic_DNA"/>
</dbReference>
<keyword evidence="3" id="KW-1185">Reference proteome</keyword>
<reference evidence="2" key="1">
    <citation type="journal article" date="2020" name="Cell">
        <title>Large-Scale Comparative Analyses of Tick Genomes Elucidate Their Genetic Diversity and Vector Capacities.</title>
        <authorList>
            <consortium name="Tick Genome and Microbiome Consortium (TIGMIC)"/>
            <person name="Jia N."/>
            <person name="Wang J."/>
            <person name="Shi W."/>
            <person name="Du L."/>
            <person name="Sun Y."/>
            <person name="Zhan W."/>
            <person name="Jiang J.F."/>
            <person name="Wang Q."/>
            <person name="Zhang B."/>
            <person name="Ji P."/>
            <person name="Bell-Sakyi L."/>
            <person name="Cui X.M."/>
            <person name="Yuan T.T."/>
            <person name="Jiang B.G."/>
            <person name="Yang W.F."/>
            <person name="Lam T.T."/>
            <person name="Chang Q.C."/>
            <person name="Ding S.J."/>
            <person name="Wang X.J."/>
            <person name="Zhu J.G."/>
            <person name="Ruan X.D."/>
            <person name="Zhao L."/>
            <person name="Wei J.T."/>
            <person name="Ye R.Z."/>
            <person name="Que T.C."/>
            <person name="Du C.H."/>
            <person name="Zhou Y.H."/>
            <person name="Cheng J.X."/>
            <person name="Dai P.F."/>
            <person name="Guo W.B."/>
            <person name="Han X.H."/>
            <person name="Huang E.J."/>
            <person name="Li L.F."/>
            <person name="Wei W."/>
            <person name="Gao Y.C."/>
            <person name="Liu J.Z."/>
            <person name="Shao H.Z."/>
            <person name="Wang X."/>
            <person name="Wang C.C."/>
            <person name="Yang T.C."/>
            <person name="Huo Q.B."/>
            <person name="Li W."/>
            <person name="Chen H.Y."/>
            <person name="Chen S.E."/>
            <person name="Zhou L.G."/>
            <person name="Ni X.B."/>
            <person name="Tian J.H."/>
            <person name="Sheng Y."/>
            <person name="Liu T."/>
            <person name="Pan Y.S."/>
            <person name="Xia L.Y."/>
            <person name="Li J."/>
            <person name="Zhao F."/>
            <person name="Cao W.C."/>
        </authorList>
    </citation>
    <scope>NUCLEOTIDE SEQUENCE</scope>
    <source>
        <strain evidence="2">Rsan-2018</strain>
    </source>
</reference>
<evidence type="ECO:0000313" key="3">
    <source>
        <dbReference type="Proteomes" id="UP000821837"/>
    </source>
</evidence>
<dbReference type="AlphaFoldDB" id="A0A9D4TA63"/>